<organism evidence="3 4">
    <name type="scientific">Alteribacillus bidgolensis</name>
    <dbReference type="NCBI Taxonomy" id="930129"/>
    <lineage>
        <taxon>Bacteria</taxon>
        <taxon>Bacillati</taxon>
        <taxon>Bacillota</taxon>
        <taxon>Bacilli</taxon>
        <taxon>Bacillales</taxon>
        <taxon>Bacillaceae</taxon>
        <taxon>Alteribacillus</taxon>
    </lineage>
</organism>
<dbReference type="OrthoDB" id="9780677at2"/>
<dbReference type="SUPFAM" id="SSF52540">
    <property type="entry name" value="P-loop containing nucleoside triphosphate hydrolases"/>
    <property type="match status" value="2"/>
</dbReference>
<dbReference type="Pfam" id="PF02374">
    <property type="entry name" value="ArsA_ATPase"/>
    <property type="match status" value="2"/>
</dbReference>
<dbReference type="InterPro" id="IPR025723">
    <property type="entry name" value="ArsA/GET3_ATPase-like"/>
</dbReference>
<gene>
    <name evidence="3" type="ORF">SAMN05216352_110140</name>
</gene>
<feature type="domain" description="ArsA/GET3 Anion-transporting ATPase-like" evidence="2">
    <location>
        <begin position="330"/>
        <end position="470"/>
    </location>
</feature>
<dbReference type="InterPro" id="IPR027417">
    <property type="entry name" value="P-loop_NTPase"/>
</dbReference>
<dbReference type="PANTHER" id="PTHR10803">
    <property type="entry name" value="ARSENICAL PUMP-DRIVING ATPASE ARSENITE-TRANSLOCATING ATPASE"/>
    <property type="match status" value="1"/>
</dbReference>
<dbReference type="AlphaFoldDB" id="A0A1G8MPY9"/>
<dbReference type="Proteomes" id="UP000199017">
    <property type="component" value="Unassembled WGS sequence"/>
</dbReference>
<dbReference type="CDD" id="cd02035">
    <property type="entry name" value="ArsA"/>
    <property type="match status" value="2"/>
</dbReference>
<keyword evidence="4" id="KW-1185">Reference proteome</keyword>
<accession>A0A1G8MPY9</accession>
<evidence type="ECO:0000313" key="4">
    <source>
        <dbReference type="Proteomes" id="UP000199017"/>
    </source>
</evidence>
<dbReference type="GO" id="GO:0016887">
    <property type="term" value="F:ATP hydrolysis activity"/>
    <property type="evidence" value="ECO:0007669"/>
    <property type="project" value="InterPro"/>
</dbReference>
<dbReference type="RefSeq" id="WP_091586831.1">
    <property type="nucleotide sequence ID" value="NZ_FNDU01000010.1"/>
</dbReference>
<protein>
    <submittedName>
        <fullName evidence="3">Arsenite efflux ATP-binding protein ArsA</fullName>
    </submittedName>
</protein>
<keyword evidence="3" id="KW-0067">ATP-binding</keyword>
<reference evidence="3 4" key="1">
    <citation type="submission" date="2016-10" db="EMBL/GenBank/DDBJ databases">
        <authorList>
            <person name="de Groot N.N."/>
        </authorList>
    </citation>
    <scope>NUCLEOTIDE SEQUENCE [LARGE SCALE GENOMIC DNA]</scope>
    <source>
        <strain evidence="4">P4B,CCM 7963,CECT 7998,DSM 25260,IBRC-M 10614,KCTC 13821</strain>
    </source>
</reference>
<dbReference type="NCBIfam" id="TIGR00345">
    <property type="entry name" value="GET3_arsA_TRC40"/>
    <property type="match status" value="1"/>
</dbReference>
<feature type="domain" description="ArsA/GET3 Anion-transporting ATPase-like" evidence="2">
    <location>
        <begin position="11"/>
        <end position="293"/>
    </location>
</feature>
<dbReference type="GO" id="GO:0015446">
    <property type="term" value="F:ATPase-coupled arsenite transmembrane transporter activity"/>
    <property type="evidence" value="ECO:0007669"/>
    <property type="project" value="InterPro"/>
</dbReference>
<dbReference type="PANTHER" id="PTHR10803:SF3">
    <property type="entry name" value="ATPASE GET3"/>
    <property type="match status" value="1"/>
</dbReference>
<comment type="similarity">
    <text evidence="1">Belongs to the arsA ATPase family.</text>
</comment>
<dbReference type="InterPro" id="IPR027541">
    <property type="entry name" value="Ars_ATPase"/>
</dbReference>
<evidence type="ECO:0000259" key="2">
    <source>
        <dbReference type="Pfam" id="PF02374"/>
    </source>
</evidence>
<evidence type="ECO:0000313" key="3">
    <source>
        <dbReference type="EMBL" id="SDI69994.1"/>
    </source>
</evidence>
<sequence length="576" mass="63088">MRFERKHLPQTKHLFFTGKGGAGKTSTAAASAVALADEGKNVLIVSTDPASNLQDVFDMELSNKQTAVSGINGLFAINIDPEEAARAYREKMVGPYRGKLPKPAIQSMEEQLSGACTVEIAAFDEFTSVLASSETNDAFDHIIFDTAPTGHTLRLLQLPTAWSDFLDNSTHGASCLGPMAGLQEKENLYNQTVKTLADPEKTSLFLVARPEQSSLTEAGRASAELNELGIANQFLLLNGFHPFTDSPDKIAAEYIRRQQQALKELPKSLEPLQHYHIPLFPENIEGVEGLRSLLQKEIPKIQQTIDASVTAPDLPGLTNVINDIINHDSRLILTMGKGGVGKTATAAEIALTLAENGHSVHLTTTDPANHLNHSLHGKNLPHAMTVSSIDPETETNTYKQNVLARVSEDLDEDSLAYLKEDLDSPCTEEIAVFHAFAKTAARAENEFVVLDTAPTGHTLLLLDAAESYHQEVLRSAGELPAEVKELLPRLRDREQTAVLIITLPETTPVLEAERLETDLNRAGMKPAWWIINHSFLASHTKDPVLAGRAAQEMNWIARTAENYPDRTCLVPYKPEQ</sequence>
<dbReference type="EMBL" id="FNDU01000010">
    <property type="protein sequence ID" value="SDI69994.1"/>
    <property type="molecule type" value="Genomic_DNA"/>
</dbReference>
<dbReference type="PIRSF" id="PIRSF001327">
    <property type="entry name" value="Arsenical_pump-driving_ATPase"/>
    <property type="match status" value="1"/>
</dbReference>
<name>A0A1G8MPY9_9BACI</name>
<proteinExistence type="inferred from homology"/>
<dbReference type="InterPro" id="IPR016300">
    <property type="entry name" value="ATPase_ArsA/GET3"/>
</dbReference>
<dbReference type="STRING" id="930129.SAMN05216352_110140"/>
<keyword evidence="3" id="KW-0547">Nucleotide-binding</keyword>
<dbReference type="NCBIfam" id="TIGR04291">
    <property type="entry name" value="arsen_driv_ArsA"/>
    <property type="match status" value="1"/>
</dbReference>
<dbReference type="Gene3D" id="3.40.50.300">
    <property type="entry name" value="P-loop containing nucleotide triphosphate hydrolases"/>
    <property type="match status" value="2"/>
</dbReference>
<dbReference type="GO" id="GO:0005524">
    <property type="term" value="F:ATP binding"/>
    <property type="evidence" value="ECO:0007669"/>
    <property type="project" value="UniProtKB-KW"/>
</dbReference>
<evidence type="ECO:0000256" key="1">
    <source>
        <dbReference type="ARBA" id="ARBA00011040"/>
    </source>
</evidence>